<reference evidence="1" key="1">
    <citation type="submission" date="2015-12" db="EMBL/GenBank/DDBJ databases">
        <title>Update maize B73 reference genome by single molecule sequencing technologies.</title>
        <authorList>
            <consortium name="Maize Genome Sequencing Project"/>
            <person name="Ware D."/>
        </authorList>
    </citation>
    <scope>NUCLEOTIDE SEQUENCE [LARGE SCALE GENOMIC DNA]</scope>
    <source>
        <tissue evidence="1">Seedling</tissue>
    </source>
</reference>
<organism evidence="1">
    <name type="scientific">Zea mays</name>
    <name type="common">Maize</name>
    <dbReference type="NCBI Taxonomy" id="4577"/>
    <lineage>
        <taxon>Eukaryota</taxon>
        <taxon>Viridiplantae</taxon>
        <taxon>Streptophyta</taxon>
        <taxon>Embryophyta</taxon>
        <taxon>Tracheophyta</taxon>
        <taxon>Spermatophyta</taxon>
        <taxon>Magnoliopsida</taxon>
        <taxon>Liliopsida</taxon>
        <taxon>Poales</taxon>
        <taxon>Poaceae</taxon>
        <taxon>PACMAD clade</taxon>
        <taxon>Panicoideae</taxon>
        <taxon>Andropogonodae</taxon>
        <taxon>Andropogoneae</taxon>
        <taxon>Tripsacinae</taxon>
        <taxon>Zea</taxon>
    </lineage>
</organism>
<dbReference type="AlphaFoldDB" id="A0A1D6EEW5"/>
<evidence type="ECO:0000313" key="1">
    <source>
        <dbReference type="EMBL" id="ONM18754.1"/>
    </source>
</evidence>
<proteinExistence type="predicted"/>
<name>A0A1D6EEW5_MAIZE</name>
<accession>A0A1D6EEW5</accession>
<sequence>MCWVFVHLACSLYMSYLVGRVLHMTGVCFEMPSRHRMDYVSLKVAIILLMLVTQMQMVS</sequence>
<gene>
    <name evidence="1" type="ORF">ZEAMMB73_Zm00001d004343</name>
</gene>
<dbReference type="EMBL" id="CM007648">
    <property type="protein sequence ID" value="ONM18754.1"/>
    <property type="molecule type" value="Genomic_DNA"/>
</dbReference>
<protein>
    <submittedName>
        <fullName evidence="1">Uncharacterized protein</fullName>
    </submittedName>
</protein>